<dbReference type="InterPro" id="IPR052381">
    <property type="entry name" value="AAA_domain_protein"/>
</dbReference>
<evidence type="ECO:0000256" key="4">
    <source>
        <dbReference type="ARBA" id="ARBA00040480"/>
    </source>
</evidence>
<dbReference type="RefSeq" id="WP_011132821.1">
    <property type="nucleotide sequence ID" value="NC_005072.1"/>
</dbReference>
<dbReference type="GO" id="GO:0016887">
    <property type="term" value="F:ATP hydrolysis activity"/>
    <property type="evidence" value="ECO:0007669"/>
    <property type="project" value="InterPro"/>
</dbReference>
<dbReference type="KEGG" id="pmm:PMM1187"/>
<protein>
    <recommendedName>
        <fullName evidence="4">Uncharacterized AAA domain-containing protein ycf46</fullName>
    </recommendedName>
</protein>
<dbReference type="Gene3D" id="3.40.50.300">
    <property type="entry name" value="P-loop containing nucleotide triphosphate hydrolases"/>
    <property type="match status" value="1"/>
</dbReference>
<dbReference type="InterPro" id="IPR003593">
    <property type="entry name" value="AAA+_ATPase"/>
</dbReference>
<dbReference type="InterPro" id="IPR003959">
    <property type="entry name" value="ATPase_AAA_core"/>
</dbReference>
<dbReference type="SMART" id="SM00382">
    <property type="entry name" value="AAA"/>
    <property type="match status" value="1"/>
</dbReference>
<dbReference type="EMBL" id="BX548174">
    <property type="protein sequence ID" value="CAE19646.1"/>
    <property type="molecule type" value="Genomic_DNA"/>
</dbReference>
<accession>Q7U394</accession>
<organism evidence="6 7">
    <name type="scientific">Prochlorococcus marinus subsp. pastoris (strain CCMP1986 / NIES-2087 / MED4)</name>
    <dbReference type="NCBI Taxonomy" id="59919"/>
    <lineage>
        <taxon>Bacteria</taxon>
        <taxon>Bacillati</taxon>
        <taxon>Cyanobacteriota</taxon>
        <taxon>Cyanophyceae</taxon>
        <taxon>Synechococcales</taxon>
        <taxon>Prochlorococcaceae</taxon>
        <taxon>Prochlorococcus</taxon>
    </lineage>
</organism>
<proteinExistence type="inferred from homology"/>
<feature type="domain" description="AAA+ ATPase" evidence="5">
    <location>
        <begin position="259"/>
        <end position="393"/>
    </location>
</feature>
<dbReference type="eggNOG" id="COG0464">
    <property type="taxonomic scope" value="Bacteria"/>
</dbReference>
<evidence type="ECO:0000313" key="7">
    <source>
        <dbReference type="Proteomes" id="UP000001026"/>
    </source>
</evidence>
<evidence type="ECO:0000259" key="5">
    <source>
        <dbReference type="SMART" id="SM00382"/>
    </source>
</evidence>
<dbReference type="PANTHER" id="PTHR42960">
    <property type="entry name" value="YCF46 PROTEIN"/>
    <property type="match status" value="1"/>
</dbReference>
<evidence type="ECO:0000256" key="1">
    <source>
        <dbReference type="ARBA" id="ARBA00022741"/>
    </source>
</evidence>
<dbReference type="STRING" id="59919.PMM1187"/>
<dbReference type="CDD" id="cd19507">
    <property type="entry name" value="RecA-like_Ycf46-like"/>
    <property type="match status" value="1"/>
</dbReference>
<dbReference type="Proteomes" id="UP000001026">
    <property type="component" value="Chromosome"/>
</dbReference>
<dbReference type="Pfam" id="PF00004">
    <property type="entry name" value="AAA"/>
    <property type="match status" value="1"/>
</dbReference>
<dbReference type="Gene3D" id="1.10.8.60">
    <property type="match status" value="1"/>
</dbReference>
<dbReference type="AlphaFoldDB" id="Q7U394"/>
<dbReference type="OrthoDB" id="9809379at2"/>
<comment type="similarity">
    <text evidence="3">Belongs to the AAA ATPase family. Highly divergent.</text>
</comment>
<dbReference type="HOGENOM" id="CLU_023673_0_0_3"/>
<gene>
    <name evidence="6" type="ordered locus">PMM1187</name>
</gene>
<sequence length="488" mass="54799">MDSWSRNFELLINSRTPLIWIRTKEEERLYKVIDKSCKKLNIKRFVSWDCVNGIKGVLNENGKFSNNPLGVLNWIKAQTSEIPTILLVRDFHKFYDDPSISRTIKELSSSLRETNNNLILSSHILPSSEELDDLITILNLPLPDLSELTALIKKIAFNTDSDLSEQDLNELAIASSGLSEIKVKQVTAKALAQRGKISKFDIKDILEEKKQVIARSEILEFCESKSSQNDIGGLKLLKTWLKQRYRAFSKEAQEYGLPIPKGVLLVGPQGTGKSLTAKSISESWSMPLLRLDVGRLFSSLVGSSEARTRETISRAEAMSPCILWIDEIDKGFGGDARSDGGTSQRVLASLLTWMAEKESAVFVIATANAIDKLPAELLRKGRFDEIFFLDLPNSEERLSILDLHLKKRRPSYSFPLSTIIDRTDGYSGAELEQAVIEGMHFSFSENRELMEKDLIKAVSELVPLSRTAKEQIDLLKEWSSTGRARSAS</sequence>
<reference evidence="6 7" key="1">
    <citation type="journal article" date="2003" name="Nature">
        <title>Genome divergence in two Prochlorococcus ecotypes reflects oceanic niche differentiation.</title>
        <authorList>
            <person name="Rocap G."/>
            <person name="Larimer F.W."/>
            <person name="Lamerdin J.E."/>
            <person name="Malfatti S."/>
            <person name="Chain P."/>
            <person name="Ahlgren N.A."/>
            <person name="Arellano A."/>
            <person name="Coleman M."/>
            <person name="Hauser L."/>
            <person name="Hess W.R."/>
            <person name="Johnson Z.I."/>
            <person name="Land M.L."/>
            <person name="Lindell D."/>
            <person name="Post A.F."/>
            <person name="Regala W."/>
            <person name="Shah M."/>
            <person name="Shaw S.L."/>
            <person name="Steglich C."/>
            <person name="Sullivan M.B."/>
            <person name="Ting C.S."/>
            <person name="Tolonen A."/>
            <person name="Webb E.A."/>
            <person name="Zinser E.R."/>
            <person name="Chisholm S.W."/>
        </authorList>
    </citation>
    <scope>NUCLEOTIDE SEQUENCE [LARGE SCALE GENOMIC DNA]</scope>
    <source>
        <strain evidence="7">CCMP1986 / NIES-2087 / MED4</strain>
    </source>
</reference>
<evidence type="ECO:0000256" key="2">
    <source>
        <dbReference type="ARBA" id="ARBA00022840"/>
    </source>
</evidence>
<keyword evidence="1" id="KW-0547">Nucleotide-binding</keyword>
<dbReference type="GO" id="GO:0005524">
    <property type="term" value="F:ATP binding"/>
    <property type="evidence" value="ECO:0007669"/>
    <property type="project" value="UniProtKB-KW"/>
</dbReference>
<dbReference type="PANTHER" id="PTHR42960:SF1">
    <property type="entry name" value="YCF46 PROTEIN"/>
    <property type="match status" value="1"/>
</dbReference>
<dbReference type="InterPro" id="IPR027417">
    <property type="entry name" value="P-loop_NTPase"/>
</dbReference>
<name>Q7U394_PROMP</name>
<evidence type="ECO:0000313" key="6">
    <source>
        <dbReference type="EMBL" id="CAE19646.1"/>
    </source>
</evidence>
<dbReference type="SUPFAM" id="SSF52540">
    <property type="entry name" value="P-loop containing nucleoside triphosphate hydrolases"/>
    <property type="match status" value="2"/>
</dbReference>
<evidence type="ECO:0000256" key="3">
    <source>
        <dbReference type="ARBA" id="ARBA00038088"/>
    </source>
</evidence>
<keyword evidence="2" id="KW-0067">ATP-binding</keyword>